<proteinExistence type="inferred from homology"/>
<dbReference type="Gene3D" id="3.40.640.10">
    <property type="entry name" value="Type I PLP-dependent aspartate aminotransferase-like (Major domain)"/>
    <property type="match status" value="1"/>
</dbReference>
<dbReference type="PANTHER" id="PTHR30244">
    <property type="entry name" value="TRANSAMINASE"/>
    <property type="match status" value="1"/>
</dbReference>
<dbReference type="InterPro" id="IPR015424">
    <property type="entry name" value="PyrdxlP-dep_Trfase"/>
</dbReference>
<dbReference type="AlphaFoldDB" id="A0A318M188"/>
<dbReference type="FunFam" id="3.40.640.10:FF:000089">
    <property type="entry name" value="Aminotransferase, DegT/DnrJ/EryC1/StrS family"/>
    <property type="match status" value="1"/>
</dbReference>
<dbReference type="InterPro" id="IPR000653">
    <property type="entry name" value="DegT/StrS_aminotransferase"/>
</dbReference>
<dbReference type="InterPro" id="IPR015422">
    <property type="entry name" value="PyrdxlP-dep_Trfase_small"/>
</dbReference>
<dbReference type="EMBL" id="MASU01000005">
    <property type="protein sequence ID" value="PXY36305.1"/>
    <property type="molecule type" value="Genomic_DNA"/>
</dbReference>
<dbReference type="PANTHER" id="PTHR30244:SF36">
    <property type="entry name" value="3-OXO-GLUCOSE-6-PHOSPHATE:GLUTAMATE AMINOTRANSFERASE"/>
    <property type="match status" value="1"/>
</dbReference>
<name>A0A318M188_9PSEU</name>
<dbReference type="SUPFAM" id="SSF53383">
    <property type="entry name" value="PLP-dependent transferases"/>
    <property type="match status" value="1"/>
</dbReference>
<dbReference type="OrthoDB" id="5342089at2"/>
<gene>
    <name evidence="4" type="ORF">BA062_12875</name>
</gene>
<evidence type="ECO:0000256" key="2">
    <source>
        <dbReference type="ARBA" id="ARBA00037999"/>
    </source>
</evidence>
<evidence type="ECO:0000313" key="4">
    <source>
        <dbReference type="EMBL" id="PXY36305.1"/>
    </source>
</evidence>
<evidence type="ECO:0000313" key="5">
    <source>
        <dbReference type="Proteomes" id="UP000247892"/>
    </source>
</evidence>
<protein>
    <submittedName>
        <fullName evidence="4">Erythromycin biosynthesis sensory transduction protein eryC1</fullName>
    </submittedName>
</protein>
<reference evidence="4 5" key="1">
    <citation type="submission" date="2016-07" db="EMBL/GenBank/DDBJ databases">
        <title>Draft genome sequence of Prauserella sp. YIM 121212, isolated from alkaline soil.</title>
        <authorList>
            <person name="Ruckert C."/>
            <person name="Albersmeier A."/>
            <person name="Jiang C.-L."/>
            <person name="Jiang Y."/>
            <person name="Kalinowski J."/>
            <person name="Schneider O."/>
            <person name="Winkler A."/>
            <person name="Zotchev S.B."/>
        </authorList>
    </citation>
    <scope>NUCLEOTIDE SEQUENCE [LARGE SCALE GENOMIC DNA]</scope>
    <source>
        <strain evidence="4 5">YIM 121212</strain>
    </source>
</reference>
<dbReference type="GO" id="GO:0008483">
    <property type="term" value="F:transaminase activity"/>
    <property type="evidence" value="ECO:0007669"/>
    <property type="project" value="TreeGrafter"/>
</dbReference>
<organism evidence="4 5">
    <name type="scientific">Prauserella flavalba</name>
    <dbReference type="NCBI Taxonomy" id="1477506"/>
    <lineage>
        <taxon>Bacteria</taxon>
        <taxon>Bacillati</taxon>
        <taxon>Actinomycetota</taxon>
        <taxon>Actinomycetes</taxon>
        <taxon>Pseudonocardiales</taxon>
        <taxon>Pseudonocardiaceae</taxon>
        <taxon>Prauserella</taxon>
    </lineage>
</organism>
<dbReference type="Pfam" id="PF01041">
    <property type="entry name" value="DegT_DnrJ_EryC1"/>
    <property type="match status" value="1"/>
</dbReference>
<dbReference type="CDD" id="cd00616">
    <property type="entry name" value="AHBA_syn"/>
    <property type="match status" value="1"/>
</dbReference>
<dbReference type="RefSeq" id="WP_110336315.1">
    <property type="nucleotide sequence ID" value="NZ_MASU01000005.1"/>
</dbReference>
<dbReference type="GO" id="GO:0000271">
    <property type="term" value="P:polysaccharide biosynthetic process"/>
    <property type="evidence" value="ECO:0007669"/>
    <property type="project" value="TreeGrafter"/>
</dbReference>
<comment type="similarity">
    <text evidence="2 3">Belongs to the DegT/DnrJ/EryC1 family.</text>
</comment>
<accession>A0A318M188</accession>
<dbReference type="PIRSF" id="PIRSF000390">
    <property type="entry name" value="PLP_StrS"/>
    <property type="match status" value="1"/>
</dbReference>
<dbReference type="Proteomes" id="UP000247892">
    <property type="component" value="Unassembled WGS sequence"/>
</dbReference>
<comment type="caution">
    <text evidence="4">The sequence shown here is derived from an EMBL/GenBank/DDBJ whole genome shotgun (WGS) entry which is preliminary data.</text>
</comment>
<dbReference type="Gene3D" id="3.90.1150.10">
    <property type="entry name" value="Aspartate Aminotransferase, domain 1"/>
    <property type="match status" value="1"/>
</dbReference>
<evidence type="ECO:0000256" key="3">
    <source>
        <dbReference type="RuleBase" id="RU004508"/>
    </source>
</evidence>
<sequence>MTVPFLDLHAGYTELRAELDAAVTGVLGSGRYLAGAEVEAFEAEFARYCGAAHCVTVGSGFAALELTLRALGIGAGDEVVVPSHTFIATWLAVSATGATPVPAEPDARTATLDPASVAAAITPRTAAIVPVHLYGHPADLDALHDLARRHGLTVLEDAAQAHGAGYRGRRIGSGTAAFSFYPGKNLGAFGDGGAVTTGDTDLAQRLRLLRNYGSKVKYRHEIQGTNSRLDELQAAALRVKLRRLDDWNARRAGVAKAYADGLAGAPGLVLPSVAPWAEPAWHLYAVRHPERDRLQAALRQAGVETLIHYPVPPHRAPAYAGHPHARTRLPVAERFAAEVLSLPLGPHLSGKHVACVVDAVNAAVR</sequence>
<keyword evidence="5" id="KW-1185">Reference proteome</keyword>
<evidence type="ECO:0000256" key="1">
    <source>
        <dbReference type="ARBA" id="ARBA00022898"/>
    </source>
</evidence>
<keyword evidence="1 3" id="KW-0663">Pyridoxal phosphate</keyword>
<dbReference type="InterPro" id="IPR015421">
    <property type="entry name" value="PyrdxlP-dep_Trfase_major"/>
</dbReference>
<dbReference type="GO" id="GO:0030170">
    <property type="term" value="F:pyridoxal phosphate binding"/>
    <property type="evidence" value="ECO:0007669"/>
    <property type="project" value="UniProtKB-ARBA"/>
</dbReference>